<evidence type="ECO:0000256" key="1">
    <source>
        <dbReference type="ARBA" id="ARBA00004123"/>
    </source>
</evidence>
<sequence>MASNQLPAGVHSFLTSDEGSVEYANSLNVISGQFEAGQLTVLDLVKALAEVLISTDDATRTRGALLLAEVVGSVPGSVDSAQDMHHLAVFFASRISDWPSLRPALKGCLSLLQQRDELRPRCAPADAIEIMRALLDVNVRSLTVADRQLCLQLLLTLIEGYGSDLVGASLSLLEGAAAALDGERDPRCLLAGFSAIQSLATLYAQSGDAPAKELQEHAEEVVDVLGCYFPIVYTPPAQAKGKVTREELVSGVEQALSAAPAFAQYVLPMLLEKLSSSLRQAQEDALSALAACTRGYGAAAMEQYLPKIWETLHNVLTATVEPDLASEDKIKAKELAGKAQVCLRECARSLTAEGSMQLVDLVLDDGIMCDLLDDVADAGQRGGFAGASRRSQAALPVLAAVAGSSPLGSSTVCQRLLVSLIRLTESAQSNVDVLMLQLQILAKLMTFSRTSSPLSEGDQQHALHLLLSHACAASMPPASTSGGNTASSQDLQAQLKHVGGSDQEAVSSVGIYFYADSQHSPLLTTLSDENLLAEDPISAESVVLELFDGIAALSKEKKSVSGAALHDAATLAQVAAWVCSGTKDANIASAACRTVMTAAASLPTRPHAEIAQEIAPATAALAVLPPGFAAEEQQLQVLRALLNLALGLQDDFAASAAAVAAASVVNKAPKDEVDRAVGMALDDILLPQLEGKGTGCKRALACLGQLSKALVMRGHARFQDLLEAALKLSDELAAAQPMPMEVSPPLGNHTSTYATAADAAQVFGSLVEVYESLLLNRSSRIFSKGRVLWQQRAFSVAADLLIQKFEAAMRNGGAAPSRGTIYCLERLLSVAGRDAPAAMRAGYDRVLPAALTSLVALSGFGDVSDDDVMEALLQQMQQALGTPQGQAVLEGELDRLVPLCAERMLGAAHTEHRAHAVAALESLAAYPYRLLHPFRGQVLAALAKAVDDRKRAVRAAAVRCRRKWGA</sequence>
<comment type="function">
    <text evidence="5">Key component of the cytosolic iron-sulfur protein assembly (CIA) complex, a multiprotein complex that mediates the incorporation of iron-sulfur cluster into apoproteins specifically involved in DNA metabolism and genomic integrity. In the CIA complex, MMS19 acts as an adapter between early-acting CIA components and a subset of cellular target iron-sulfur proteins.</text>
</comment>
<comment type="subcellular location">
    <subcellularLocation>
        <location evidence="1 5">Nucleus</location>
    </subcellularLocation>
</comment>
<proteinExistence type="inferred from homology"/>
<dbReference type="Pfam" id="PF12460">
    <property type="entry name" value="MMS19_C"/>
    <property type="match status" value="1"/>
</dbReference>
<dbReference type="Proteomes" id="UP001491310">
    <property type="component" value="Unassembled WGS sequence"/>
</dbReference>
<dbReference type="InterPro" id="IPR011989">
    <property type="entry name" value="ARM-like"/>
</dbReference>
<dbReference type="InterPro" id="IPR024687">
    <property type="entry name" value="MMS19_C"/>
</dbReference>
<evidence type="ECO:0000259" key="6">
    <source>
        <dbReference type="Pfam" id="PF12460"/>
    </source>
</evidence>
<keyword evidence="5" id="KW-0234">DNA repair</keyword>
<reference evidence="8 9" key="1">
    <citation type="journal article" date="2024" name="Nat. Commun.">
        <title>Phylogenomics reveals the evolutionary origins of lichenization in chlorophyte algae.</title>
        <authorList>
            <person name="Puginier C."/>
            <person name="Libourel C."/>
            <person name="Otte J."/>
            <person name="Skaloud P."/>
            <person name="Haon M."/>
            <person name="Grisel S."/>
            <person name="Petersen M."/>
            <person name="Berrin J.G."/>
            <person name="Delaux P.M."/>
            <person name="Dal Grande F."/>
            <person name="Keller J."/>
        </authorList>
    </citation>
    <scope>NUCLEOTIDE SEQUENCE [LARGE SCALE GENOMIC DNA]</scope>
    <source>
        <strain evidence="8 9">SAG 216-7</strain>
    </source>
</reference>
<keyword evidence="5" id="KW-0227">DNA damage</keyword>
<evidence type="ECO:0000256" key="2">
    <source>
        <dbReference type="ARBA" id="ARBA00009340"/>
    </source>
</evidence>
<evidence type="ECO:0000256" key="5">
    <source>
        <dbReference type="RuleBase" id="RU367072"/>
    </source>
</evidence>
<name>A0ABR2YZ10_9CHLO</name>
<protein>
    <recommendedName>
        <fullName evidence="5">MMS19 nucleotide excision repair protein</fullName>
    </recommendedName>
</protein>
<dbReference type="PANTHER" id="PTHR12891">
    <property type="entry name" value="DNA REPAIR/TRANSCRIPTION PROTEIN MET18/MMS19"/>
    <property type="match status" value="1"/>
</dbReference>
<evidence type="ECO:0000313" key="8">
    <source>
        <dbReference type="EMBL" id="KAK9916671.1"/>
    </source>
</evidence>
<evidence type="ECO:0000256" key="4">
    <source>
        <dbReference type="ARBA" id="ARBA00023242"/>
    </source>
</evidence>
<dbReference type="EMBL" id="JALJOT010000003">
    <property type="protein sequence ID" value="KAK9916671.1"/>
    <property type="molecule type" value="Genomic_DNA"/>
</dbReference>
<accession>A0ABR2YZ10</accession>
<evidence type="ECO:0000313" key="9">
    <source>
        <dbReference type="Proteomes" id="UP001491310"/>
    </source>
</evidence>
<evidence type="ECO:0000256" key="3">
    <source>
        <dbReference type="ARBA" id="ARBA00022737"/>
    </source>
</evidence>
<dbReference type="Pfam" id="PF14500">
    <property type="entry name" value="MMS19_N"/>
    <property type="match status" value="1"/>
</dbReference>
<organism evidence="8 9">
    <name type="scientific">Coccomyxa subellipsoidea</name>
    <dbReference type="NCBI Taxonomy" id="248742"/>
    <lineage>
        <taxon>Eukaryota</taxon>
        <taxon>Viridiplantae</taxon>
        <taxon>Chlorophyta</taxon>
        <taxon>core chlorophytes</taxon>
        <taxon>Trebouxiophyceae</taxon>
        <taxon>Trebouxiophyceae incertae sedis</taxon>
        <taxon>Coccomyxaceae</taxon>
        <taxon>Coccomyxa</taxon>
    </lineage>
</organism>
<gene>
    <name evidence="8" type="ORF">WJX75_005534</name>
</gene>
<feature type="domain" description="MMS19 C-terminal" evidence="6">
    <location>
        <begin position="540"/>
        <end position="809"/>
    </location>
</feature>
<feature type="domain" description="MMS19 N-terminal" evidence="7">
    <location>
        <begin position="45"/>
        <end position="315"/>
    </location>
</feature>
<evidence type="ECO:0000259" key="7">
    <source>
        <dbReference type="Pfam" id="PF14500"/>
    </source>
</evidence>
<dbReference type="InterPro" id="IPR029240">
    <property type="entry name" value="MMS19_N"/>
</dbReference>
<dbReference type="PANTHER" id="PTHR12891:SF0">
    <property type="entry name" value="MMS19 NUCLEOTIDE EXCISION REPAIR PROTEIN HOMOLOG"/>
    <property type="match status" value="1"/>
</dbReference>
<dbReference type="SUPFAM" id="SSF48371">
    <property type="entry name" value="ARM repeat"/>
    <property type="match status" value="2"/>
</dbReference>
<dbReference type="InterPro" id="IPR039920">
    <property type="entry name" value="MMS19"/>
</dbReference>
<comment type="similarity">
    <text evidence="2 5">Belongs to the MET18/MMS19 family.</text>
</comment>
<dbReference type="InterPro" id="IPR016024">
    <property type="entry name" value="ARM-type_fold"/>
</dbReference>
<keyword evidence="4 5" id="KW-0539">Nucleus</keyword>
<keyword evidence="9" id="KW-1185">Reference proteome</keyword>
<keyword evidence="3" id="KW-0677">Repeat</keyword>
<dbReference type="Gene3D" id="1.25.10.10">
    <property type="entry name" value="Leucine-rich Repeat Variant"/>
    <property type="match status" value="2"/>
</dbReference>
<comment type="caution">
    <text evidence="8">The sequence shown here is derived from an EMBL/GenBank/DDBJ whole genome shotgun (WGS) entry which is preliminary data.</text>
</comment>